<gene>
    <name evidence="1" type="ORF">F4821DRAFT_265435</name>
</gene>
<dbReference type="EMBL" id="MU394416">
    <property type="protein sequence ID" value="KAI6080913.1"/>
    <property type="molecule type" value="Genomic_DNA"/>
</dbReference>
<protein>
    <submittedName>
        <fullName evidence="1">S-adenosyl-L-methionine-dependent methyltransferase</fullName>
    </submittedName>
</protein>
<accession>A0ACC0CKI2</accession>
<evidence type="ECO:0000313" key="1">
    <source>
        <dbReference type="EMBL" id="KAI6080913.1"/>
    </source>
</evidence>
<evidence type="ECO:0000313" key="2">
    <source>
        <dbReference type="Proteomes" id="UP001497680"/>
    </source>
</evidence>
<name>A0ACC0CKI2_9PEZI</name>
<keyword evidence="2" id="KW-1185">Reference proteome</keyword>
<reference evidence="1 2" key="1">
    <citation type="journal article" date="2022" name="New Phytol.">
        <title>Ecological generalism drives hyperdiversity of secondary metabolite gene clusters in xylarialean endophytes.</title>
        <authorList>
            <person name="Franco M.E.E."/>
            <person name="Wisecaver J.H."/>
            <person name="Arnold A.E."/>
            <person name="Ju Y.M."/>
            <person name="Slot J.C."/>
            <person name="Ahrendt S."/>
            <person name="Moore L.P."/>
            <person name="Eastman K.E."/>
            <person name="Scott K."/>
            <person name="Konkel Z."/>
            <person name="Mondo S.J."/>
            <person name="Kuo A."/>
            <person name="Hayes R.D."/>
            <person name="Haridas S."/>
            <person name="Andreopoulos B."/>
            <person name="Riley R."/>
            <person name="LaButti K."/>
            <person name="Pangilinan J."/>
            <person name="Lipzen A."/>
            <person name="Amirebrahimi M."/>
            <person name="Yan J."/>
            <person name="Adam C."/>
            <person name="Keymanesh K."/>
            <person name="Ng V."/>
            <person name="Louie K."/>
            <person name="Northen T."/>
            <person name="Drula E."/>
            <person name="Henrissat B."/>
            <person name="Hsieh H.M."/>
            <person name="Youens-Clark K."/>
            <person name="Lutzoni F."/>
            <person name="Miadlikowska J."/>
            <person name="Eastwood D.C."/>
            <person name="Hamelin R.C."/>
            <person name="Grigoriev I.V."/>
            <person name="U'Ren J.M."/>
        </authorList>
    </citation>
    <scope>NUCLEOTIDE SEQUENCE [LARGE SCALE GENOMIC DNA]</scope>
    <source>
        <strain evidence="1 2">ER1909</strain>
    </source>
</reference>
<comment type="caution">
    <text evidence="1">The sequence shown here is derived from an EMBL/GenBank/DDBJ whole genome shotgun (WGS) entry which is preliminary data.</text>
</comment>
<dbReference type="Proteomes" id="UP001497680">
    <property type="component" value="Unassembled WGS sequence"/>
</dbReference>
<proteinExistence type="predicted"/>
<sequence>MADQPSTPAAAAGSPTGPASPASAGGSPSTHVVPQQAELVAGPDPEGPEDEDDFDGDSDSALGDDAASSTNSITASIMEYRTIQGRTYHSEKHNSKYFTPNDEQQLQSQDITHHYLTLLIGDKLFLAPIPENVERVLDIGTGSGIWAIDFADQFPNAEVIGTDLSPTQPLWVPPNVKFELDDCTQPWTWAEDTFDFVHGRYLFGAIADWTEWFRQAYRVTKPGGWVESCEADVEILSDDGTVTPDSSTELFWNMLYRSAGAKLGVTFQPLLENVQNKGLEEAGFVDIQSYTYKFPVGGWPQDKRLQEVGQYVQLTMLNDVEGYTLFLWNTVMGENAPGYQEYLAYMRKELRNKRIHGYMKCRFVFGRKPEKTATA</sequence>
<keyword evidence="1" id="KW-0808">Transferase</keyword>
<keyword evidence="1" id="KW-0489">Methyltransferase</keyword>
<organism evidence="1 2">
    <name type="scientific">Hypoxylon rubiginosum</name>
    <dbReference type="NCBI Taxonomy" id="110542"/>
    <lineage>
        <taxon>Eukaryota</taxon>
        <taxon>Fungi</taxon>
        <taxon>Dikarya</taxon>
        <taxon>Ascomycota</taxon>
        <taxon>Pezizomycotina</taxon>
        <taxon>Sordariomycetes</taxon>
        <taxon>Xylariomycetidae</taxon>
        <taxon>Xylariales</taxon>
        <taxon>Hypoxylaceae</taxon>
        <taxon>Hypoxylon</taxon>
    </lineage>
</organism>